<dbReference type="InterPro" id="IPR003557">
    <property type="entry name" value="Cyt_c_biogenesis_CcmC"/>
</dbReference>
<feature type="transmembrane region" description="Helical" evidence="8">
    <location>
        <begin position="143"/>
        <end position="160"/>
    </location>
</feature>
<dbReference type="GO" id="GO:0020037">
    <property type="term" value="F:heme binding"/>
    <property type="evidence" value="ECO:0007669"/>
    <property type="project" value="InterPro"/>
</dbReference>
<dbReference type="InterPro" id="IPR045062">
    <property type="entry name" value="Cyt_c_biogenesis_CcsA/CcmC"/>
</dbReference>
<dbReference type="PRINTS" id="PR01386">
    <property type="entry name" value="CCMCBIOGNSIS"/>
</dbReference>
<evidence type="ECO:0000256" key="4">
    <source>
        <dbReference type="ARBA" id="ARBA00022692"/>
    </source>
</evidence>
<evidence type="ECO:0000256" key="6">
    <source>
        <dbReference type="ARBA" id="ARBA00022989"/>
    </source>
</evidence>
<feature type="transmembrane region" description="Helical" evidence="8">
    <location>
        <begin position="113"/>
        <end position="131"/>
    </location>
</feature>
<evidence type="ECO:0000313" key="10">
    <source>
        <dbReference type="EMBL" id="MAH63214.1"/>
    </source>
</evidence>
<dbReference type="EMBL" id="NZEX01000082">
    <property type="protein sequence ID" value="MAH63214.1"/>
    <property type="molecule type" value="Genomic_DNA"/>
</dbReference>
<feature type="transmembrane region" description="Helical" evidence="8">
    <location>
        <begin position="81"/>
        <end position="101"/>
    </location>
</feature>
<comment type="similarity">
    <text evidence="2">Belongs to the CcmC/CycZ/HelC family.</text>
</comment>
<organism evidence="10 11">
    <name type="scientific">SAR324 cluster bacterium</name>
    <dbReference type="NCBI Taxonomy" id="2024889"/>
    <lineage>
        <taxon>Bacteria</taxon>
        <taxon>Deltaproteobacteria</taxon>
        <taxon>SAR324 cluster</taxon>
    </lineage>
</organism>
<evidence type="ECO:0000256" key="1">
    <source>
        <dbReference type="ARBA" id="ARBA00004141"/>
    </source>
</evidence>
<evidence type="ECO:0000256" key="7">
    <source>
        <dbReference type="ARBA" id="ARBA00023136"/>
    </source>
</evidence>
<evidence type="ECO:0000256" key="2">
    <source>
        <dbReference type="ARBA" id="ARBA00005840"/>
    </source>
</evidence>
<dbReference type="GO" id="GO:0005886">
    <property type="term" value="C:plasma membrane"/>
    <property type="evidence" value="ECO:0007669"/>
    <property type="project" value="TreeGrafter"/>
</dbReference>
<reference evidence="11" key="1">
    <citation type="submission" date="2017-09" db="EMBL/GenBank/DDBJ databases">
        <title>The Reconstruction of 2,631 Draft Metagenome-Assembled Genomes from the Global Oceans.</title>
        <authorList>
            <person name="Tully B.J."/>
            <person name="Graham E.D."/>
            <person name="Heidelberg J.F."/>
        </authorList>
    </citation>
    <scope>NUCLEOTIDE SEQUENCE [LARGE SCALE GENOMIC DNA]</scope>
</reference>
<dbReference type="AlphaFoldDB" id="A0A2D6YJ92"/>
<dbReference type="Pfam" id="PF01578">
    <property type="entry name" value="Cytochrom_C_asm"/>
    <property type="match status" value="1"/>
</dbReference>
<evidence type="ECO:0000256" key="3">
    <source>
        <dbReference type="ARBA" id="ARBA00016463"/>
    </source>
</evidence>
<evidence type="ECO:0000256" key="5">
    <source>
        <dbReference type="ARBA" id="ARBA00022748"/>
    </source>
</evidence>
<dbReference type="PANTHER" id="PTHR30071:SF1">
    <property type="entry name" value="CYTOCHROME B_B6 PROTEIN-RELATED"/>
    <property type="match status" value="1"/>
</dbReference>
<dbReference type="InterPro" id="IPR002541">
    <property type="entry name" value="Cyt_c_assembly"/>
</dbReference>
<feature type="transmembrane region" description="Helical" evidence="8">
    <location>
        <begin position="42"/>
        <end position="69"/>
    </location>
</feature>
<keyword evidence="7 8" id="KW-0472">Membrane</keyword>
<keyword evidence="4 8" id="KW-0812">Transmembrane</keyword>
<evidence type="ECO:0000259" key="9">
    <source>
        <dbReference type="Pfam" id="PF01578"/>
    </source>
</evidence>
<comment type="caution">
    <text evidence="10">The sequence shown here is derived from an EMBL/GenBank/DDBJ whole genome shotgun (WGS) entry which is preliminary data.</text>
</comment>
<dbReference type="GO" id="GO:0015232">
    <property type="term" value="F:heme transmembrane transporter activity"/>
    <property type="evidence" value="ECO:0007669"/>
    <property type="project" value="InterPro"/>
</dbReference>
<name>A0A2D6YJ92_9DELT</name>
<keyword evidence="6 8" id="KW-1133">Transmembrane helix</keyword>
<evidence type="ECO:0000256" key="8">
    <source>
        <dbReference type="SAM" id="Phobius"/>
    </source>
</evidence>
<feature type="transmembrane region" description="Helical" evidence="8">
    <location>
        <begin position="191"/>
        <end position="212"/>
    </location>
</feature>
<feature type="domain" description="Cytochrome c assembly protein" evidence="9">
    <location>
        <begin position="12"/>
        <end position="170"/>
    </location>
</feature>
<evidence type="ECO:0000313" key="11">
    <source>
        <dbReference type="Proteomes" id="UP000226525"/>
    </source>
</evidence>
<dbReference type="Proteomes" id="UP000226525">
    <property type="component" value="Unassembled WGS sequence"/>
</dbReference>
<protein>
    <recommendedName>
        <fullName evidence="3">Heme exporter protein C</fullName>
    </recommendedName>
</protein>
<keyword evidence="5" id="KW-0201">Cytochrome c-type biogenesis</keyword>
<gene>
    <name evidence="10" type="ORF">CMN54_07190</name>
</gene>
<accession>A0A2D6YJ92</accession>
<dbReference type="PANTHER" id="PTHR30071">
    <property type="entry name" value="HEME EXPORTER PROTEIN C"/>
    <property type="match status" value="1"/>
</dbReference>
<dbReference type="GO" id="GO:0017004">
    <property type="term" value="P:cytochrome complex assembly"/>
    <property type="evidence" value="ECO:0007669"/>
    <property type="project" value="UniProtKB-KW"/>
</dbReference>
<sequence>MDSAARWTARLEIIAPLTLFACGLWVFVFTPTETEQGFVQKIMYIHVPSVIVTYLAFFVTFALGIAYLWKRLLVFDRIAKVSAEIGLIFCAMVLFSGAIWGRPTWGTYWVWDARLTTTLLLFLIFLGYFLLRLSVQDREKEARFASVLGIVGFLDIPIVHKSVEWWRTLHQPSTLFKVQEGAAKPAMPTELLYPLLASMFAMLLFYGYLLLLRWQMEENQDQLHEELAQGVI</sequence>
<comment type="subcellular location">
    <subcellularLocation>
        <location evidence="1">Membrane</location>
        <topology evidence="1">Multi-pass membrane protein</topology>
    </subcellularLocation>
</comment>
<proteinExistence type="inferred from homology"/>
<feature type="transmembrane region" description="Helical" evidence="8">
    <location>
        <begin position="12"/>
        <end position="30"/>
    </location>
</feature>